<organism evidence="9 10">
    <name type="scientific">Planomonospora alba</name>
    <dbReference type="NCBI Taxonomy" id="161354"/>
    <lineage>
        <taxon>Bacteria</taxon>
        <taxon>Bacillati</taxon>
        <taxon>Actinomycetota</taxon>
        <taxon>Actinomycetes</taxon>
        <taxon>Streptosporangiales</taxon>
        <taxon>Streptosporangiaceae</taxon>
        <taxon>Planomonospora</taxon>
    </lineage>
</organism>
<proteinExistence type="predicted"/>
<comment type="cofactor">
    <cofactor evidence="2">
        <name>Mg(2+)</name>
        <dbReference type="ChEBI" id="CHEBI:18420"/>
    </cofactor>
</comment>
<evidence type="ECO:0000256" key="2">
    <source>
        <dbReference type="ARBA" id="ARBA00001946"/>
    </source>
</evidence>
<keyword evidence="5" id="KW-0460">Magnesium</keyword>
<dbReference type="PANTHER" id="PTHR12992:SF11">
    <property type="entry name" value="MITOCHONDRIAL COENZYME A DIPHOSPHATASE NUDT8"/>
    <property type="match status" value="1"/>
</dbReference>
<protein>
    <submittedName>
        <fullName evidence="9">CoA pyrophosphatase</fullName>
    </submittedName>
</protein>
<evidence type="ECO:0000256" key="7">
    <source>
        <dbReference type="SAM" id="MobiDB-lite"/>
    </source>
</evidence>
<dbReference type="EMBL" id="BAAAUT010000047">
    <property type="protein sequence ID" value="GAA3154147.1"/>
    <property type="molecule type" value="Genomic_DNA"/>
</dbReference>
<feature type="compositionally biased region" description="Gly residues" evidence="7">
    <location>
        <begin position="68"/>
        <end position="80"/>
    </location>
</feature>
<dbReference type="InterPro" id="IPR045121">
    <property type="entry name" value="CoAse"/>
</dbReference>
<comment type="cofactor">
    <cofactor evidence="1">
        <name>Mn(2+)</name>
        <dbReference type="ChEBI" id="CHEBI:29035"/>
    </cofactor>
</comment>
<dbReference type="SUPFAM" id="SSF55811">
    <property type="entry name" value="Nudix"/>
    <property type="match status" value="1"/>
</dbReference>
<sequence length="215" mass="23097">MVEVPEWLETLAGRAAEIPVPAELRPPRSGGRRAAVLLLFGEGPLGPDVLLIQRSSNGRRHPGQPAFPGGGIDPGDGGPVGAALREAEEETGLDPAGVHVVGVMPELFVSHSDNRVTPVVGWWHTPSAVHAASPDEVEAVERVPVAELVDPANRLLLRHPRGYIGPAFRVRGLLVWGFTAGVLDRVLAVSDFDRPWDRSRVEDLPQEVLDLVSRS</sequence>
<dbReference type="InterPro" id="IPR000086">
    <property type="entry name" value="NUDIX_hydrolase_dom"/>
</dbReference>
<comment type="caution">
    <text evidence="9">The sequence shown here is derived from an EMBL/GenBank/DDBJ whole genome shotgun (WGS) entry which is preliminary data.</text>
</comment>
<keyword evidence="10" id="KW-1185">Reference proteome</keyword>
<dbReference type="Pfam" id="PF00293">
    <property type="entry name" value="NUDIX"/>
    <property type="match status" value="1"/>
</dbReference>
<keyword evidence="6" id="KW-0464">Manganese</keyword>
<dbReference type="Gene3D" id="3.90.79.10">
    <property type="entry name" value="Nucleoside Triphosphate Pyrophosphohydrolase"/>
    <property type="match status" value="1"/>
</dbReference>
<feature type="region of interest" description="Disordered" evidence="7">
    <location>
        <begin position="55"/>
        <end position="80"/>
    </location>
</feature>
<evidence type="ECO:0000256" key="1">
    <source>
        <dbReference type="ARBA" id="ARBA00001936"/>
    </source>
</evidence>
<evidence type="ECO:0000256" key="3">
    <source>
        <dbReference type="ARBA" id="ARBA00022723"/>
    </source>
</evidence>
<dbReference type="PANTHER" id="PTHR12992">
    <property type="entry name" value="NUDIX HYDROLASE"/>
    <property type="match status" value="1"/>
</dbReference>
<evidence type="ECO:0000256" key="5">
    <source>
        <dbReference type="ARBA" id="ARBA00022842"/>
    </source>
</evidence>
<evidence type="ECO:0000313" key="10">
    <source>
        <dbReference type="Proteomes" id="UP001500320"/>
    </source>
</evidence>
<evidence type="ECO:0000259" key="8">
    <source>
        <dbReference type="PROSITE" id="PS51462"/>
    </source>
</evidence>
<keyword evidence="4" id="KW-0378">Hydrolase</keyword>
<name>A0ABP6NTQ4_9ACTN</name>
<feature type="domain" description="Nudix hydrolase" evidence="8">
    <location>
        <begin position="30"/>
        <end position="170"/>
    </location>
</feature>
<reference evidence="10" key="1">
    <citation type="journal article" date="2019" name="Int. J. Syst. Evol. Microbiol.">
        <title>The Global Catalogue of Microorganisms (GCM) 10K type strain sequencing project: providing services to taxonomists for standard genome sequencing and annotation.</title>
        <authorList>
            <consortium name="The Broad Institute Genomics Platform"/>
            <consortium name="The Broad Institute Genome Sequencing Center for Infectious Disease"/>
            <person name="Wu L."/>
            <person name="Ma J."/>
        </authorList>
    </citation>
    <scope>NUCLEOTIDE SEQUENCE [LARGE SCALE GENOMIC DNA]</scope>
    <source>
        <strain evidence="10">JCM 9373</strain>
    </source>
</reference>
<dbReference type="PROSITE" id="PS51462">
    <property type="entry name" value="NUDIX"/>
    <property type="match status" value="1"/>
</dbReference>
<dbReference type="CDD" id="cd03426">
    <property type="entry name" value="NUDIX_CoAse_Nudt7"/>
    <property type="match status" value="1"/>
</dbReference>
<gene>
    <name evidence="9" type="ORF">GCM10010466_51390</name>
</gene>
<dbReference type="InterPro" id="IPR015797">
    <property type="entry name" value="NUDIX_hydrolase-like_dom_sf"/>
</dbReference>
<evidence type="ECO:0000256" key="4">
    <source>
        <dbReference type="ARBA" id="ARBA00022801"/>
    </source>
</evidence>
<evidence type="ECO:0000256" key="6">
    <source>
        <dbReference type="ARBA" id="ARBA00023211"/>
    </source>
</evidence>
<accession>A0ABP6NTQ4</accession>
<dbReference type="Proteomes" id="UP001500320">
    <property type="component" value="Unassembled WGS sequence"/>
</dbReference>
<keyword evidence="3" id="KW-0479">Metal-binding</keyword>
<evidence type="ECO:0000313" key="9">
    <source>
        <dbReference type="EMBL" id="GAA3154147.1"/>
    </source>
</evidence>